<gene>
    <name evidence="7" type="ORF">C8J29_11269</name>
</gene>
<dbReference type="PROSITE" id="PS00211">
    <property type="entry name" value="ABC_TRANSPORTER_1"/>
    <property type="match status" value="1"/>
</dbReference>
<dbReference type="InterPro" id="IPR017871">
    <property type="entry name" value="ABC_transporter-like_CS"/>
</dbReference>
<dbReference type="PANTHER" id="PTHR46743:SF2">
    <property type="entry name" value="TEICHOIC ACIDS EXPORT ATP-BINDING PROTEIN TAGH"/>
    <property type="match status" value="1"/>
</dbReference>
<dbReference type="InterPro" id="IPR027417">
    <property type="entry name" value="P-loop_NTPase"/>
</dbReference>
<evidence type="ECO:0000313" key="8">
    <source>
        <dbReference type="Proteomes" id="UP000240800"/>
    </source>
</evidence>
<dbReference type="InterPro" id="IPR003593">
    <property type="entry name" value="AAA+_ATPase"/>
</dbReference>
<dbReference type="CDD" id="cd03220">
    <property type="entry name" value="ABC_KpsT_Wzt"/>
    <property type="match status" value="1"/>
</dbReference>
<protein>
    <submittedName>
        <fullName evidence="7">Capsular polysaccharide transport system ATP-binding protein</fullName>
    </submittedName>
</protein>
<dbReference type="Proteomes" id="UP000240800">
    <property type="component" value="Unassembled WGS sequence"/>
</dbReference>
<evidence type="ECO:0000256" key="2">
    <source>
        <dbReference type="ARBA" id="ARBA00022448"/>
    </source>
</evidence>
<accession>A0ABX5J5F1</accession>
<dbReference type="InterPro" id="IPR015860">
    <property type="entry name" value="ABC_transpr_TagH-like"/>
</dbReference>
<sequence length="274" mass="29325">MIELRNVSKSYVLNGTRKVVARDLNFTFPTGESVGLLGRNGAGKSSLLRMLAGTMLPDTGEILSSGTISWPVGFSGSFHPELTGAQNVRFVARLYGVDTEAMIAFVRDFAEIGQHFHLPVRSYSSGMRSRLAFGISMAVPFDTYLIDEVTAVGDAAFSAKSNAILRARLEESGAVIVSHSMQLLKKLCRSGAVLHDGQLFYYERIDQAIRHHESMMRGALPPWMRGVEGEGEGEEAGAAPPGPRALARARARARAGGGPAARPGPAPAESEPQG</sequence>
<keyword evidence="3" id="KW-0547">Nucleotide-binding</keyword>
<evidence type="ECO:0000313" key="7">
    <source>
        <dbReference type="EMBL" id="PTM75279.1"/>
    </source>
</evidence>
<keyword evidence="8" id="KW-1185">Reference proteome</keyword>
<keyword evidence="2" id="KW-0813">Transport</keyword>
<dbReference type="Gene3D" id="3.40.50.300">
    <property type="entry name" value="P-loop containing nucleotide triphosphate hydrolases"/>
    <property type="match status" value="1"/>
</dbReference>
<dbReference type="Pfam" id="PF00005">
    <property type="entry name" value="ABC_tran"/>
    <property type="match status" value="1"/>
</dbReference>
<proteinExistence type="inferred from homology"/>
<reference evidence="7 8" key="1">
    <citation type="submission" date="2018-04" db="EMBL/GenBank/DDBJ databases">
        <title>Genomic Encyclopedia of Type Strains, Phase III (KMG-III): the genomes of soil and plant-associated and newly described type strains.</title>
        <authorList>
            <person name="Whitman W."/>
        </authorList>
    </citation>
    <scope>NUCLEOTIDE SEQUENCE [LARGE SCALE GENOMIC DNA]</scope>
    <source>
        <strain evidence="7 8">JA192</strain>
    </source>
</reference>
<dbReference type="PANTHER" id="PTHR46743">
    <property type="entry name" value="TEICHOIC ACIDS EXPORT ATP-BINDING PROTEIN TAGH"/>
    <property type="match status" value="1"/>
</dbReference>
<keyword evidence="4 7" id="KW-0067">ATP-binding</keyword>
<feature type="compositionally biased region" description="Low complexity" evidence="5">
    <location>
        <begin position="236"/>
        <end position="246"/>
    </location>
</feature>
<comment type="caution">
    <text evidence="7">The sequence shown here is derived from an EMBL/GenBank/DDBJ whole genome shotgun (WGS) entry which is preliminary data.</text>
</comment>
<evidence type="ECO:0000256" key="5">
    <source>
        <dbReference type="SAM" id="MobiDB-lite"/>
    </source>
</evidence>
<evidence type="ECO:0000256" key="4">
    <source>
        <dbReference type="ARBA" id="ARBA00022840"/>
    </source>
</evidence>
<evidence type="ECO:0000259" key="6">
    <source>
        <dbReference type="PROSITE" id="PS50893"/>
    </source>
</evidence>
<dbReference type="GO" id="GO:0005524">
    <property type="term" value="F:ATP binding"/>
    <property type="evidence" value="ECO:0007669"/>
    <property type="project" value="UniProtKB-KW"/>
</dbReference>
<dbReference type="SUPFAM" id="SSF52540">
    <property type="entry name" value="P-loop containing nucleoside triphosphate hydrolases"/>
    <property type="match status" value="1"/>
</dbReference>
<name>A0ABX5J5F1_9RHOB</name>
<dbReference type="SMART" id="SM00382">
    <property type="entry name" value="AAA"/>
    <property type="match status" value="1"/>
</dbReference>
<organism evidence="7 8">
    <name type="scientific">Cereibacter johrii</name>
    <dbReference type="NCBI Taxonomy" id="445629"/>
    <lineage>
        <taxon>Bacteria</taxon>
        <taxon>Pseudomonadati</taxon>
        <taxon>Pseudomonadota</taxon>
        <taxon>Alphaproteobacteria</taxon>
        <taxon>Rhodobacterales</taxon>
        <taxon>Paracoccaceae</taxon>
        <taxon>Cereibacter</taxon>
    </lineage>
</organism>
<dbReference type="EMBL" id="PZZW01000012">
    <property type="protein sequence ID" value="PTM75279.1"/>
    <property type="molecule type" value="Genomic_DNA"/>
</dbReference>
<evidence type="ECO:0000256" key="3">
    <source>
        <dbReference type="ARBA" id="ARBA00022741"/>
    </source>
</evidence>
<feature type="region of interest" description="Disordered" evidence="5">
    <location>
        <begin position="226"/>
        <end position="274"/>
    </location>
</feature>
<feature type="compositionally biased region" description="Low complexity" evidence="5">
    <location>
        <begin position="260"/>
        <end position="274"/>
    </location>
</feature>
<feature type="domain" description="ABC transporter" evidence="6">
    <location>
        <begin position="2"/>
        <end position="221"/>
    </location>
</feature>
<comment type="similarity">
    <text evidence="1">Belongs to the ABC transporter superfamily.</text>
</comment>
<dbReference type="PROSITE" id="PS50893">
    <property type="entry name" value="ABC_TRANSPORTER_2"/>
    <property type="match status" value="1"/>
</dbReference>
<dbReference type="InterPro" id="IPR003439">
    <property type="entry name" value="ABC_transporter-like_ATP-bd"/>
</dbReference>
<dbReference type="RefSeq" id="WP_108223540.1">
    <property type="nucleotide sequence ID" value="NZ_JBNGEX010000013.1"/>
</dbReference>
<dbReference type="InterPro" id="IPR050683">
    <property type="entry name" value="Bact_Polysacc_Export_ATP-bd"/>
</dbReference>
<evidence type="ECO:0000256" key="1">
    <source>
        <dbReference type="ARBA" id="ARBA00005417"/>
    </source>
</evidence>